<keyword evidence="2" id="KW-1185">Reference proteome</keyword>
<proteinExistence type="predicted"/>
<sequence length="73" mass="8161">MRKILFLLTIYIGIRLLSQVGINTFSSIIALNSENRAGPESLNLERAEDVAHIMDVSDDDRKQKDKSSSIALE</sequence>
<comment type="caution">
    <text evidence="1">The sequence shown here is derived from an EMBL/GenBank/DDBJ whole genome shotgun (WGS) entry which is preliminary data.</text>
</comment>
<gene>
    <name evidence="1" type="ORF">HNP38_000782</name>
</gene>
<reference evidence="1 2" key="1">
    <citation type="submission" date="2020-08" db="EMBL/GenBank/DDBJ databases">
        <title>Functional genomics of gut bacteria from endangered species of beetles.</title>
        <authorList>
            <person name="Carlos-Shanley C."/>
        </authorList>
    </citation>
    <scope>NUCLEOTIDE SEQUENCE [LARGE SCALE GENOMIC DNA]</scope>
    <source>
        <strain evidence="1 2">S00151</strain>
    </source>
</reference>
<accession>A0A840KD91</accession>
<name>A0A840KD91_9FLAO</name>
<evidence type="ECO:0000313" key="2">
    <source>
        <dbReference type="Proteomes" id="UP000592180"/>
    </source>
</evidence>
<protein>
    <submittedName>
        <fullName evidence="1">Uncharacterized protein</fullName>
    </submittedName>
</protein>
<evidence type="ECO:0000313" key="1">
    <source>
        <dbReference type="EMBL" id="MBB4805510.1"/>
    </source>
</evidence>
<dbReference type="EMBL" id="JACHLE010000001">
    <property type="protein sequence ID" value="MBB4805510.1"/>
    <property type="molecule type" value="Genomic_DNA"/>
</dbReference>
<dbReference type="Proteomes" id="UP000592180">
    <property type="component" value="Unassembled WGS sequence"/>
</dbReference>
<dbReference type="AlphaFoldDB" id="A0A840KD91"/>
<dbReference type="RefSeq" id="WP_184184749.1">
    <property type="nucleotide sequence ID" value="NZ_JACHLE010000001.1"/>
</dbReference>
<organism evidence="1 2">
    <name type="scientific">Chryseobacterium defluvii</name>
    <dbReference type="NCBI Taxonomy" id="160396"/>
    <lineage>
        <taxon>Bacteria</taxon>
        <taxon>Pseudomonadati</taxon>
        <taxon>Bacteroidota</taxon>
        <taxon>Flavobacteriia</taxon>
        <taxon>Flavobacteriales</taxon>
        <taxon>Weeksellaceae</taxon>
        <taxon>Chryseobacterium group</taxon>
        <taxon>Chryseobacterium</taxon>
    </lineage>
</organism>